<reference evidence="3 4" key="1">
    <citation type="submission" date="2012-03" db="EMBL/GenBank/DDBJ databases">
        <title>The Genome Sequence of Bartonella elizabethae F9251.</title>
        <authorList>
            <consortium name="The Broad Institute Genome Sequencing Platform"/>
            <consortium name="The Broad Institute Genome Sequencing Center for Infectious Disease"/>
            <person name="Feldgarden M."/>
            <person name="Kirby J."/>
            <person name="Kosoy M."/>
            <person name="Birtles R."/>
            <person name="Probert W.S."/>
            <person name="Chiaraviglio L."/>
            <person name="Young S.K."/>
            <person name="Zeng Q."/>
            <person name="Gargeya S."/>
            <person name="Fitzgerald M."/>
            <person name="Haas B."/>
            <person name="Abouelleil A."/>
            <person name="Alvarado L."/>
            <person name="Arachchi H.M."/>
            <person name="Berlin A."/>
            <person name="Chapman S.B."/>
            <person name="Gearin G."/>
            <person name="Goldberg J."/>
            <person name="Griggs A."/>
            <person name="Gujja S."/>
            <person name="Hansen M."/>
            <person name="Heiman D."/>
            <person name="Howarth C."/>
            <person name="Larimer J."/>
            <person name="Lui A."/>
            <person name="MacDonald P.J.P."/>
            <person name="McCowen C."/>
            <person name="Montmayeur A."/>
            <person name="Murphy C."/>
            <person name="Neiman D."/>
            <person name="Pearson M."/>
            <person name="Priest M."/>
            <person name="Roberts A."/>
            <person name="Saif S."/>
            <person name="Shea T."/>
            <person name="Sisk P."/>
            <person name="Stolte C."/>
            <person name="Sykes S."/>
            <person name="Wortman J."/>
            <person name="Nusbaum C."/>
            <person name="Birren B."/>
        </authorList>
    </citation>
    <scope>NUCLEOTIDE SEQUENCE [LARGE SCALE GENOMIC DNA]</scope>
    <source>
        <strain evidence="3 4">F9251</strain>
    </source>
</reference>
<evidence type="ECO:0000256" key="1">
    <source>
        <dbReference type="SAM" id="Phobius"/>
    </source>
</evidence>
<keyword evidence="1" id="KW-1133">Transmembrane helix</keyword>
<dbReference type="Proteomes" id="UP000008941">
    <property type="component" value="Unassembled WGS sequence"/>
</dbReference>
<feature type="signal peptide" evidence="2">
    <location>
        <begin position="1"/>
        <end position="23"/>
    </location>
</feature>
<name>J1KDJ9_BAREL</name>
<proteinExistence type="predicted"/>
<dbReference type="AlphaFoldDB" id="J1KDJ9"/>
<feature type="transmembrane region" description="Helical" evidence="1">
    <location>
        <begin position="128"/>
        <end position="147"/>
    </location>
</feature>
<accession>J1KDJ9</accession>
<gene>
    <name evidence="3" type="ORF">MEE_00827</name>
</gene>
<keyword evidence="1" id="KW-0472">Membrane</keyword>
<feature type="chain" id="PRO_5003743917" evidence="2">
    <location>
        <begin position="24"/>
        <end position="149"/>
    </location>
</feature>
<protein>
    <submittedName>
        <fullName evidence="3">Uncharacterized protein</fullName>
    </submittedName>
</protein>
<evidence type="ECO:0000313" key="3">
    <source>
        <dbReference type="EMBL" id="EJF95590.1"/>
    </source>
</evidence>
<organism evidence="3 4">
    <name type="scientific">Bartonella elizabethae F9251 = ATCC 49927</name>
    <dbReference type="NCBI Taxonomy" id="1094555"/>
    <lineage>
        <taxon>Bacteria</taxon>
        <taxon>Pseudomonadati</taxon>
        <taxon>Pseudomonadota</taxon>
        <taxon>Alphaproteobacteria</taxon>
        <taxon>Hyphomicrobiales</taxon>
        <taxon>Bartonellaceae</taxon>
        <taxon>Bartonella</taxon>
    </lineage>
</organism>
<dbReference type="EMBL" id="AIMF01000013">
    <property type="protein sequence ID" value="EJF95590.1"/>
    <property type="molecule type" value="Genomic_DNA"/>
</dbReference>
<dbReference type="OrthoDB" id="9930253at2"/>
<comment type="caution">
    <text evidence="3">The sequence shown here is derived from an EMBL/GenBank/DDBJ whole genome shotgun (WGS) entry which is preliminary data.</text>
</comment>
<keyword evidence="1" id="KW-0812">Transmembrane</keyword>
<dbReference type="HOGENOM" id="CLU_143995_0_0_5"/>
<feature type="transmembrane region" description="Helical" evidence="1">
    <location>
        <begin position="102"/>
        <end position="121"/>
    </location>
</feature>
<evidence type="ECO:0000256" key="2">
    <source>
        <dbReference type="SAM" id="SignalP"/>
    </source>
</evidence>
<keyword evidence="2" id="KW-0732">Signal</keyword>
<dbReference type="STRING" id="807.GCA_002022705_00885"/>
<evidence type="ECO:0000313" key="4">
    <source>
        <dbReference type="Proteomes" id="UP000008941"/>
    </source>
</evidence>
<sequence length="149" mass="17445">MFKRFILLTIAITSLLFSNHANSEQSTNYTPYSSIVQCENGEIPVYHGSSIIKCVSKEDSEKNVPDWLKKYKLLSIHKEENKYRFQQSHEYEKLINNHIKEWFVIGFIIITMMSLPISLLWRFRFKISACLFGTATLLSIIAIPYIFGW</sequence>
<dbReference type="RefSeq" id="WP_005775082.1">
    <property type="nucleotide sequence ID" value="NZ_CADEAC010000014.1"/>
</dbReference>